<feature type="compositionally biased region" description="Polar residues" evidence="12">
    <location>
        <begin position="1"/>
        <end position="20"/>
    </location>
</feature>
<dbReference type="Gene3D" id="1.10.238.10">
    <property type="entry name" value="EF-hand"/>
    <property type="match status" value="1"/>
</dbReference>
<dbReference type="InterPro" id="IPR011992">
    <property type="entry name" value="EF-hand-dom_pair"/>
</dbReference>
<keyword evidence="6 11" id="KW-0863">Zinc-finger</keyword>
<evidence type="ECO:0000256" key="6">
    <source>
        <dbReference type="ARBA" id="ARBA00022771"/>
    </source>
</evidence>
<evidence type="ECO:0000256" key="1">
    <source>
        <dbReference type="ARBA" id="ARBA00004127"/>
    </source>
</evidence>
<feature type="region of interest" description="Disordered" evidence="12">
    <location>
        <begin position="1121"/>
        <end position="1209"/>
    </location>
</feature>
<dbReference type="CDD" id="cd02340">
    <property type="entry name" value="ZZ_NBR1_like"/>
    <property type="match status" value="1"/>
</dbReference>
<evidence type="ECO:0000256" key="7">
    <source>
        <dbReference type="ARBA" id="ARBA00022833"/>
    </source>
</evidence>
<dbReference type="PROSITE" id="PS50850">
    <property type="entry name" value="MFS"/>
    <property type="match status" value="1"/>
</dbReference>
<feature type="transmembrane region" description="Helical" evidence="13">
    <location>
        <begin position="256"/>
        <end position="273"/>
    </location>
</feature>
<feature type="compositionally biased region" description="Low complexity" evidence="12">
    <location>
        <begin position="1431"/>
        <end position="1440"/>
    </location>
</feature>
<evidence type="ECO:0000313" key="18">
    <source>
        <dbReference type="Proteomes" id="UP000235023"/>
    </source>
</evidence>
<dbReference type="Gene3D" id="1.20.1250.20">
    <property type="entry name" value="MFS general substrate transporter like domains"/>
    <property type="match status" value="1"/>
</dbReference>
<feature type="region of interest" description="Disordered" evidence="12">
    <location>
        <begin position="35"/>
        <end position="54"/>
    </location>
</feature>
<dbReference type="PANTHER" id="PTHR23501">
    <property type="entry name" value="MAJOR FACILITATOR SUPERFAMILY"/>
    <property type="match status" value="1"/>
</dbReference>
<dbReference type="InterPro" id="IPR020846">
    <property type="entry name" value="MFS_dom"/>
</dbReference>
<dbReference type="PRINTS" id="PR00450">
    <property type="entry name" value="RECOVERIN"/>
</dbReference>
<dbReference type="InterPro" id="IPR000433">
    <property type="entry name" value="Znf_ZZ"/>
</dbReference>
<feature type="compositionally biased region" description="Low complexity" evidence="12">
    <location>
        <begin position="1459"/>
        <end position="1478"/>
    </location>
</feature>
<dbReference type="InterPro" id="IPR043145">
    <property type="entry name" value="Znf_ZZ_sf"/>
</dbReference>
<dbReference type="InterPro" id="IPR036259">
    <property type="entry name" value="MFS_trans_sf"/>
</dbReference>
<dbReference type="SUPFAM" id="SSF57850">
    <property type="entry name" value="RING/U-box"/>
    <property type="match status" value="1"/>
</dbReference>
<evidence type="ECO:0000256" key="4">
    <source>
        <dbReference type="ARBA" id="ARBA00022692"/>
    </source>
</evidence>
<feature type="transmembrane region" description="Helical" evidence="13">
    <location>
        <begin position="215"/>
        <end position="235"/>
    </location>
</feature>
<feature type="domain" description="EF-hand" evidence="15">
    <location>
        <begin position="940"/>
        <end position="975"/>
    </location>
</feature>
<dbReference type="CDD" id="cd17502">
    <property type="entry name" value="MFS_Azr1_MDR_like"/>
    <property type="match status" value="1"/>
</dbReference>
<feature type="domain" description="Major facilitator superfamily (MFS) profile" evidence="16">
    <location>
        <begin position="64"/>
        <end position="571"/>
    </location>
</feature>
<evidence type="ECO:0008006" key="19">
    <source>
        <dbReference type="Google" id="ProtNLM"/>
    </source>
</evidence>
<evidence type="ECO:0000313" key="17">
    <source>
        <dbReference type="EMBL" id="PLN84577.1"/>
    </source>
</evidence>
<dbReference type="OrthoDB" id="2122982at2759"/>
<protein>
    <recommendedName>
        <fullName evidence="19">EF hand domain protein</fullName>
    </recommendedName>
</protein>
<gene>
    <name evidence="17" type="ORF">BDW42DRAFT_183507</name>
</gene>
<dbReference type="EMBL" id="KZ559510">
    <property type="protein sequence ID" value="PLN84577.1"/>
    <property type="molecule type" value="Genomic_DNA"/>
</dbReference>
<feature type="transmembrane region" description="Helical" evidence="13">
    <location>
        <begin position="285"/>
        <end position="307"/>
    </location>
</feature>
<feature type="transmembrane region" description="Helical" evidence="13">
    <location>
        <begin position="98"/>
        <end position="117"/>
    </location>
</feature>
<reference evidence="18" key="1">
    <citation type="submission" date="2017-12" db="EMBL/GenBank/DDBJ databases">
        <authorList>
            <consortium name="DOE Joint Genome Institute"/>
            <person name="Mondo S.J."/>
            <person name="Kjaerbolling I."/>
            <person name="Vesth T.C."/>
            <person name="Frisvad J.C."/>
            <person name="Nybo J.L."/>
            <person name="Theobald S."/>
            <person name="Kuo A."/>
            <person name="Bowyer P."/>
            <person name="Matsuda Y."/>
            <person name="Lyhne E.K."/>
            <person name="Kogle M.E."/>
            <person name="Clum A."/>
            <person name="Lipzen A."/>
            <person name="Salamov A."/>
            <person name="Ngan C.Y."/>
            <person name="Daum C."/>
            <person name="Chiniquy J."/>
            <person name="Barry K."/>
            <person name="LaButti K."/>
            <person name="Haridas S."/>
            <person name="Simmons B.A."/>
            <person name="Magnuson J.K."/>
            <person name="Mortensen U.H."/>
            <person name="Larsen T.O."/>
            <person name="Grigoriev I.V."/>
            <person name="Baker S.E."/>
            <person name="Andersen M.R."/>
            <person name="Nordberg H.P."/>
            <person name="Cantor M.N."/>
            <person name="Hua S.X."/>
        </authorList>
    </citation>
    <scope>NUCLEOTIDE SEQUENCE [LARGE SCALE GENOMIC DNA]</scope>
    <source>
        <strain evidence="18">IBT 19404</strain>
    </source>
</reference>
<dbReference type="FunFam" id="1.20.1720.10:FF:000013">
    <property type="entry name" value="Related to multidrug resistance proteins"/>
    <property type="match status" value="1"/>
</dbReference>
<evidence type="ECO:0000256" key="2">
    <source>
        <dbReference type="ARBA" id="ARBA00008335"/>
    </source>
</evidence>
<feature type="compositionally biased region" description="Polar residues" evidence="12">
    <location>
        <begin position="1323"/>
        <end position="1335"/>
    </location>
</feature>
<sequence>MAITKNPTETSPLLGSQRNGNAILDPASTGAICNSDPEAPCPVDGEEATPKDGADDHRNKLRYIIPAISIGVFLSAADQTIIVASYGQIGSDLEALNLTSWIATSYFLTLTSFQPLYGKLSDIFGRKGCLLSAYAIFGVGCMCCGLAQDIYQLIAARVFQGIGGGGMTTVVSILMSDIVPLRERGVWQGVINIIWATGSGVGAPLGGILADFVGWRWAFLAQVPLCILAFIAVSVMLELPPREDSHWKDKLRRIDFPGAIVLVGAVLGFLVGLDRGSNVSWSMPTTLVSLGVSAVLFVLFIVVEVFYAAEPFAPGHIIFDRAFVSSYACNFFSFGGWLAALFYIPLYFQAVDGVSATTAGLRLLPSIFAGVSGSLFAGFVMKWTGKFYWLTIIAYALLTTGMSIIFLSSGAAQESLVWMIMGMVFSGFGNGVGVTSTLISLISNSTPEDQAVVTACSYLFRSLGSVIGLSLSSTVVQQALRTRLRSALRDSKDVDQIVDGVRQSLDYIRTLDPAVARTVRSCYGWATNKGFGFLFFSRLALSRYRPLAYLLTGVAAAYAIVYIHNYILSPSSNPGLRRRRALRRRRRNEPDHPEVTDTPSSLAIAHLEQLERQNGVYGTFRIETEDGRRVESGLLPSLLATRDQLMEEVGVPPAHAERMREMMEDTFLESFLALDFPPTHTLEESSEERNYLMEQLQRRGISRAGIERALARFNEDSNYGEELRRRRQNGERVTLSASTFPDESQPAQNMDGAETVVDDQSVLSWRDGNNDDSPTREGQNLLNLLYHIAEDQSRRDGYIHRGVTCNSCGAMPIQGIRYRCANCIDYDLCETCEAMQVHIKTHLFYKVRIPAPFLGSPRQSQPAWYPGKPAMLPRSLPRALAKRLMKESAFENTELDALWDQFRCLANHEWADDPNKLYMAIDRKTFDRCFVPNTSIRPPPPSLIYDRMFAFYDTNSDGLIGFEEFLKGLASLNNKSNDERLRRVFRGYDIDGDGYVERKDFLRVFRAFYTLSRELTRDMVAGMEDDFLEGGARDVVLGSQPISSAFPGSIPSGEPSRAGEGKRMTQNGDLELVDNEGILRPDGTDTGDRHTVIGDAAVRKEQRQADEFRRQGIDERWRRRSFYTDEEDGGDAPENYRSDSSADDLSDSNDGGEEEEDEDHDSDEAVSHDDDSQDYESHPPSPRSRSSSKVRFQDDLTDDYDVRSNPSTSSRSILVGERWGGFEVPEVEKDVGKEILYQVTQQGFNELLDILFKPKEDLLMEVRRTRAERKIWAHEIELAERVDPRNHSSREQSDGLDDDQPRRSTYTERPLGELLDRAGYSIRSPSPSGELSTTGPILDPPSPRLRASSDDDDVRPTHLAHPDDEDEDDEEEENEDEGDGLDDQPEIIAPVPLSARPRIITEEHRPVSPSESDYYDPTLPHHRPNDEEEAAAAAATEQATNPLPHPYSTPASPSHPDLPRTLPPNLTLQPTTGTTSFPAPTISSPEAEATAPKLSPSPIQALPSSTTASLPPNGPAASLPPSPVTLSRWAYLNHVEREAKARGGAGAKLNFEEFSRRMAADRGRRLAFVASWIEMASF</sequence>
<dbReference type="InterPro" id="IPR018247">
    <property type="entry name" value="EF_Hand_1_Ca_BS"/>
</dbReference>
<feature type="region of interest" description="Disordered" evidence="12">
    <location>
        <begin position="1"/>
        <end position="27"/>
    </location>
</feature>
<keyword evidence="3" id="KW-0813">Transport</keyword>
<feature type="transmembrane region" description="Helical" evidence="13">
    <location>
        <begin position="387"/>
        <end position="410"/>
    </location>
</feature>
<organism evidence="17 18">
    <name type="scientific">Aspergillus taichungensis</name>
    <dbReference type="NCBI Taxonomy" id="482145"/>
    <lineage>
        <taxon>Eukaryota</taxon>
        <taxon>Fungi</taxon>
        <taxon>Dikarya</taxon>
        <taxon>Ascomycota</taxon>
        <taxon>Pezizomycotina</taxon>
        <taxon>Eurotiomycetes</taxon>
        <taxon>Eurotiomycetidae</taxon>
        <taxon>Eurotiales</taxon>
        <taxon>Aspergillaceae</taxon>
        <taxon>Aspergillus</taxon>
        <taxon>Aspergillus subgen. Circumdati</taxon>
    </lineage>
</organism>
<keyword evidence="10 13" id="KW-0472">Membrane</keyword>
<dbReference type="GO" id="GO:0015174">
    <property type="term" value="F:basic amino acid transmembrane transporter activity"/>
    <property type="evidence" value="ECO:0007669"/>
    <property type="project" value="TreeGrafter"/>
</dbReference>
<feature type="compositionally biased region" description="Polar residues" evidence="12">
    <location>
        <begin position="735"/>
        <end position="748"/>
    </location>
</feature>
<feature type="compositionally biased region" description="Acidic residues" evidence="12">
    <location>
        <begin position="1363"/>
        <end position="1385"/>
    </location>
</feature>
<feature type="transmembrane region" description="Helical" evidence="13">
    <location>
        <begin position="154"/>
        <end position="174"/>
    </location>
</feature>
<evidence type="ECO:0000256" key="3">
    <source>
        <dbReference type="ARBA" id="ARBA00022448"/>
    </source>
</evidence>
<dbReference type="PROSITE" id="PS01357">
    <property type="entry name" value="ZF_ZZ_1"/>
    <property type="match status" value="1"/>
</dbReference>
<evidence type="ECO:0000256" key="9">
    <source>
        <dbReference type="ARBA" id="ARBA00022989"/>
    </source>
</evidence>
<evidence type="ECO:0000256" key="8">
    <source>
        <dbReference type="ARBA" id="ARBA00022837"/>
    </source>
</evidence>
<dbReference type="SMART" id="SM00054">
    <property type="entry name" value="EFh"/>
    <property type="match status" value="2"/>
</dbReference>
<feature type="transmembrane region" description="Helical" evidence="13">
    <location>
        <begin position="327"/>
        <end position="348"/>
    </location>
</feature>
<feature type="compositionally biased region" description="Basic and acidic residues" evidence="12">
    <location>
        <begin position="721"/>
        <end position="730"/>
    </location>
</feature>
<feature type="region of interest" description="Disordered" evidence="12">
    <location>
        <begin position="574"/>
        <end position="600"/>
    </location>
</feature>
<feature type="transmembrane region" description="Helical" evidence="13">
    <location>
        <begin position="416"/>
        <end position="442"/>
    </location>
</feature>
<dbReference type="SMART" id="SM00291">
    <property type="entry name" value="ZnF_ZZ"/>
    <property type="match status" value="1"/>
</dbReference>
<accession>A0A2J5I3U9</accession>
<keyword evidence="4 13" id="KW-0812">Transmembrane</keyword>
<evidence type="ECO:0000259" key="15">
    <source>
        <dbReference type="PROSITE" id="PS50222"/>
    </source>
</evidence>
<dbReference type="PANTHER" id="PTHR23501:SF84">
    <property type="entry name" value="VACUOLAR MEMBRANE AMINO ACID UPTAKE TRANSPORTER FNX2"/>
    <property type="match status" value="1"/>
</dbReference>
<feature type="transmembrane region" description="Helical" evidence="13">
    <location>
        <begin position="360"/>
        <end position="380"/>
    </location>
</feature>
<feature type="compositionally biased region" description="Basic and acidic residues" evidence="12">
    <location>
        <begin position="1077"/>
        <end position="1109"/>
    </location>
</feature>
<keyword evidence="5" id="KW-0479">Metal-binding</keyword>
<dbReference type="GO" id="GO:0008270">
    <property type="term" value="F:zinc ion binding"/>
    <property type="evidence" value="ECO:0007669"/>
    <property type="project" value="UniProtKB-KW"/>
</dbReference>
<dbReference type="Gene3D" id="1.20.1720.10">
    <property type="entry name" value="Multidrug resistance protein D"/>
    <property type="match status" value="1"/>
</dbReference>
<evidence type="ECO:0000256" key="11">
    <source>
        <dbReference type="PROSITE-ProRule" id="PRU00228"/>
    </source>
</evidence>
<name>A0A2J5I3U9_9EURO</name>
<feature type="region of interest" description="Disordered" evidence="12">
    <location>
        <begin position="1283"/>
        <end position="1521"/>
    </location>
</feature>
<evidence type="ECO:0000259" key="14">
    <source>
        <dbReference type="PROSITE" id="PS50135"/>
    </source>
</evidence>
<proteinExistence type="inferred from homology"/>
<feature type="domain" description="ZZ-type" evidence="14">
    <location>
        <begin position="800"/>
        <end position="852"/>
    </location>
</feature>
<feature type="region of interest" description="Disordered" evidence="12">
    <location>
        <begin position="1040"/>
        <end position="1109"/>
    </location>
</feature>
<dbReference type="Pfam" id="PF00569">
    <property type="entry name" value="ZZ"/>
    <property type="match status" value="1"/>
</dbReference>
<dbReference type="GO" id="GO:0005509">
    <property type="term" value="F:calcium ion binding"/>
    <property type="evidence" value="ECO:0007669"/>
    <property type="project" value="InterPro"/>
</dbReference>
<dbReference type="GO" id="GO:0000329">
    <property type="term" value="C:fungal-type vacuole membrane"/>
    <property type="evidence" value="ECO:0007669"/>
    <property type="project" value="TreeGrafter"/>
</dbReference>
<dbReference type="SUPFAM" id="SSF47473">
    <property type="entry name" value="EF-hand"/>
    <property type="match status" value="1"/>
</dbReference>
<feature type="transmembrane region" description="Helical" evidence="13">
    <location>
        <begin position="129"/>
        <end position="148"/>
    </location>
</feature>
<dbReference type="Proteomes" id="UP000235023">
    <property type="component" value="Unassembled WGS sequence"/>
</dbReference>
<evidence type="ECO:0000256" key="5">
    <source>
        <dbReference type="ARBA" id="ARBA00022723"/>
    </source>
</evidence>
<dbReference type="InterPro" id="IPR002048">
    <property type="entry name" value="EF_hand_dom"/>
</dbReference>
<dbReference type="CDD" id="cd00051">
    <property type="entry name" value="EFh"/>
    <property type="match status" value="1"/>
</dbReference>
<evidence type="ECO:0000259" key="16">
    <source>
        <dbReference type="PROSITE" id="PS50850"/>
    </source>
</evidence>
<feature type="compositionally biased region" description="Basic and acidic residues" evidence="12">
    <location>
        <begin position="1283"/>
        <end position="1316"/>
    </location>
</feature>
<feature type="compositionally biased region" description="Acidic residues" evidence="12">
    <location>
        <begin position="1141"/>
        <end position="1162"/>
    </location>
</feature>
<dbReference type="Pfam" id="PF07690">
    <property type="entry name" value="MFS_1"/>
    <property type="match status" value="1"/>
</dbReference>
<dbReference type="PROSITE" id="PS50135">
    <property type="entry name" value="ZF_ZZ_2"/>
    <property type="match status" value="1"/>
</dbReference>
<feature type="region of interest" description="Disordered" evidence="12">
    <location>
        <begin position="721"/>
        <end position="755"/>
    </location>
</feature>
<feature type="transmembrane region" description="Helical" evidence="13">
    <location>
        <begin position="186"/>
        <end position="209"/>
    </location>
</feature>
<comment type="similarity">
    <text evidence="2">Belongs to the major facilitator superfamily.</text>
</comment>
<evidence type="ECO:0000256" key="12">
    <source>
        <dbReference type="SAM" id="MobiDB-lite"/>
    </source>
</evidence>
<dbReference type="PROSITE" id="PS00018">
    <property type="entry name" value="EF_HAND_1"/>
    <property type="match status" value="2"/>
</dbReference>
<dbReference type="GO" id="GO:0046943">
    <property type="term" value="F:carboxylic acid transmembrane transporter activity"/>
    <property type="evidence" value="ECO:0007669"/>
    <property type="project" value="UniProtKB-ARBA"/>
</dbReference>
<feature type="transmembrane region" description="Helical" evidence="13">
    <location>
        <begin position="547"/>
        <end position="568"/>
    </location>
</feature>
<feature type="compositionally biased region" description="Basic residues" evidence="12">
    <location>
        <begin position="576"/>
        <end position="587"/>
    </location>
</feature>
<feature type="compositionally biased region" description="Pro residues" evidence="12">
    <location>
        <begin position="1512"/>
        <end position="1521"/>
    </location>
</feature>
<keyword evidence="7" id="KW-0862">Zinc</keyword>
<dbReference type="Gene3D" id="3.30.60.90">
    <property type="match status" value="1"/>
</dbReference>
<dbReference type="GO" id="GO:0012505">
    <property type="term" value="C:endomembrane system"/>
    <property type="evidence" value="ECO:0007669"/>
    <property type="project" value="UniProtKB-SubCell"/>
</dbReference>
<feature type="transmembrane region" description="Helical" evidence="13">
    <location>
        <begin position="63"/>
        <end position="86"/>
    </location>
</feature>
<keyword evidence="9 13" id="KW-1133">Transmembrane helix</keyword>
<dbReference type="InterPro" id="IPR011701">
    <property type="entry name" value="MFS"/>
</dbReference>
<dbReference type="PROSITE" id="PS50222">
    <property type="entry name" value="EF_HAND_2"/>
    <property type="match status" value="2"/>
</dbReference>
<keyword evidence="8" id="KW-0106">Calcium</keyword>
<keyword evidence="18" id="KW-1185">Reference proteome</keyword>
<dbReference type="SUPFAM" id="SSF103473">
    <property type="entry name" value="MFS general substrate transporter"/>
    <property type="match status" value="1"/>
</dbReference>
<comment type="subcellular location">
    <subcellularLocation>
        <location evidence="1">Endomembrane system</location>
        <topology evidence="1">Multi-pass membrane protein</topology>
    </subcellularLocation>
</comment>
<evidence type="ECO:0000256" key="10">
    <source>
        <dbReference type="ARBA" id="ARBA00023136"/>
    </source>
</evidence>
<evidence type="ECO:0000256" key="13">
    <source>
        <dbReference type="SAM" id="Phobius"/>
    </source>
</evidence>
<feature type="domain" description="EF-hand" evidence="15">
    <location>
        <begin position="976"/>
        <end position="1011"/>
    </location>
</feature>